<gene>
    <name evidence="1" type="ORF">AVEN_77856_1</name>
</gene>
<dbReference type="AlphaFoldDB" id="A0A4Y2Q1Z9"/>
<protein>
    <submittedName>
        <fullName evidence="1">Uncharacterized protein</fullName>
    </submittedName>
</protein>
<evidence type="ECO:0000313" key="1">
    <source>
        <dbReference type="EMBL" id="GBN58185.1"/>
    </source>
</evidence>
<sequence length="87" mass="9465">MEKAINFKTDENLCGMAVFGIQNELKSTPCTDSNLGLDARVAASQGSAYILGLQRQGCRNDRVEGRGGGLLEFCDVEPCLKNKFRPP</sequence>
<dbReference type="EMBL" id="BGPR01012887">
    <property type="protein sequence ID" value="GBN58185.1"/>
    <property type="molecule type" value="Genomic_DNA"/>
</dbReference>
<dbReference type="Proteomes" id="UP000499080">
    <property type="component" value="Unassembled WGS sequence"/>
</dbReference>
<evidence type="ECO:0000313" key="2">
    <source>
        <dbReference type="Proteomes" id="UP000499080"/>
    </source>
</evidence>
<accession>A0A4Y2Q1Z9</accession>
<keyword evidence="2" id="KW-1185">Reference proteome</keyword>
<proteinExistence type="predicted"/>
<comment type="caution">
    <text evidence="1">The sequence shown here is derived from an EMBL/GenBank/DDBJ whole genome shotgun (WGS) entry which is preliminary data.</text>
</comment>
<reference evidence="1 2" key="1">
    <citation type="journal article" date="2019" name="Sci. Rep.">
        <title>Orb-weaving spider Araneus ventricosus genome elucidates the spidroin gene catalogue.</title>
        <authorList>
            <person name="Kono N."/>
            <person name="Nakamura H."/>
            <person name="Ohtoshi R."/>
            <person name="Moran D.A.P."/>
            <person name="Shinohara A."/>
            <person name="Yoshida Y."/>
            <person name="Fujiwara M."/>
            <person name="Mori M."/>
            <person name="Tomita M."/>
            <person name="Arakawa K."/>
        </authorList>
    </citation>
    <scope>NUCLEOTIDE SEQUENCE [LARGE SCALE GENOMIC DNA]</scope>
</reference>
<name>A0A4Y2Q1Z9_ARAVE</name>
<organism evidence="1 2">
    <name type="scientific">Araneus ventricosus</name>
    <name type="common">Orbweaver spider</name>
    <name type="synonym">Epeira ventricosa</name>
    <dbReference type="NCBI Taxonomy" id="182803"/>
    <lineage>
        <taxon>Eukaryota</taxon>
        <taxon>Metazoa</taxon>
        <taxon>Ecdysozoa</taxon>
        <taxon>Arthropoda</taxon>
        <taxon>Chelicerata</taxon>
        <taxon>Arachnida</taxon>
        <taxon>Araneae</taxon>
        <taxon>Araneomorphae</taxon>
        <taxon>Entelegynae</taxon>
        <taxon>Araneoidea</taxon>
        <taxon>Araneidae</taxon>
        <taxon>Araneus</taxon>
    </lineage>
</organism>